<name>A0ABQ3TMW3_9ACTN</name>
<dbReference type="PANTHER" id="PTHR36933">
    <property type="entry name" value="SLL0788 PROTEIN"/>
    <property type="match status" value="1"/>
</dbReference>
<evidence type="ECO:0000259" key="2">
    <source>
        <dbReference type="Pfam" id="PF03713"/>
    </source>
</evidence>
<comment type="caution">
    <text evidence="3">The sequence shown here is derived from an EMBL/GenBank/DDBJ whole genome shotgun (WGS) entry which is preliminary data.</text>
</comment>
<evidence type="ECO:0000256" key="1">
    <source>
        <dbReference type="SAM" id="MobiDB-lite"/>
    </source>
</evidence>
<evidence type="ECO:0000313" key="4">
    <source>
        <dbReference type="Proteomes" id="UP000608522"/>
    </source>
</evidence>
<dbReference type="Gene3D" id="1.20.1260.10">
    <property type="match status" value="1"/>
</dbReference>
<feature type="region of interest" description="Disordered" evidence="1">
    <location>
        <begin position="93"/>
        <end position="132"/>
    </location>
</feature>
<dbReference type="Pfam" id="PF03713">
    <property type="entry name" value="DUF305"/>
    <property type="match status" value="1"/>
</dbReference>
<feature type="domain" description="DUF305" evidence="2">
    <location>
        <begin position="135"/>
        <end position="281"/>
    </location>
</feature>
<organism evidence="3 4">
    <name type="scientific">Streptomyces spororaveus</name>
    <dbReference type="NCBI Taxonomy" id="284039"/>
    <lineage>
        <taxon>Bacteria</taxon>
        <taxon>Bacillati</taxon>
        <taxon>Actinomycetota</taxon>
        <taxon>Actinomycetes</taxon>
        <taxon>Kitasatosporales</taxon>
        <taxon>Streptomycetaceae</taxon>
        <taxon>Streptomyces</taxon>
    </lineage>
</organism>
<keyword evidence="4" id="KW-1185">Reference proteome</keyword>
<gene>
    <name evidence="3" type="ORF">Sspor_73350</name>
</gene>
<feature type="compositionally biased region" description="Basic and acidic residues" evidence="1">
    <location>
        <begin position="110"/>
        <end position="129"/>
    </location>
</feature>
<dbReference type="Proteomes" id="UP000608522">
    <property type="component" value="Unassembled WGS sequence"/>
</dbReference>
<reference evidence="4" key="1">
    <citation type="submission" date="2023-07" db="EMBL/GenBank/DDBJ databases">
        <title>Whole genome shotgun sequence of Streptomyces spororaveus NBRC 15456.</title>
        <authorList>
            <person name="Komaki H."/>
            <person name="Tamura T."/>
        </authorList>
    </citation>
    <scope>NUCLEOTIDE SEQUENCE [LARGE SCALE GENOMIC DNA]</scope>
    <source>
        <strain evidence="4">NBRC 15456</strain>
    </source>
</reference>
<dbReference type="EMBL" id="BNED01000005">
    <property type="protein sequence ID" value="GHI81774.1"/>
    <property type="molecule type" value="Genomic_DNA"/>
</dbReference>
<evidence type="ECO:0000313" key="3">
    <source>
        <dbReference type="EMBL" id="GHI81774.1"/>
    </source>
</evidence>
<accession>A0ABQ3TMW3</accession>
<dbReference type="InterPro" id="IPR005183">
    <property type="entry name" value="DUF305_CopM-like"/>
</dbReference>
<protein>
    <recommendedName>
        <fullName evidence="2">DUF305 domain-containing protein</fullName>
    </recommendedName>
</protein>
<sequence length="282" mass="29436">MRSPAAATATPSFLFRTRLVCSEVTVPSLESPIGSAREGAEPGPRKYLPFMDMAKDLRGIRWALLAPPVRFAAVLAAAAGLLLTLSGCQGDGGPDRADDGRTTVVAPGRPGEKARHLTPEEAAKAKPDDSPNAADHAYVSRMVEHHRQALTMSALAPERAAADGVKRLAERITAAQKPEIGAMEKWLALHPAPAAGSGGHGQGHDHGAMPGMATEQQLADLAAARGAAFDRLFLKLMTAHHEGAVTMAGEALAGGNNVAVEEMATEVVATQSAEIHRMRAMG</sequence>
<proteinExistence type="predicted"/>
<dbReference type="PANTHER" id="PTHR36933:SF1">
    <property type="entry name" value="SLL0788 PROTEIN"/>
    <property type="match status" value="1"/>
</dbReference>
<dbReference type="InterPro" id="IPR012347">
    <property type="entry name" value="Ferritin-like"/>
</dbReference>